<dbReference type="InterPro" id="IPR004707">
    <property type="entry name" value="MmpL_fam"/>
</dbReference>
<dbReference type="SUPFAM" id="SSF82866">
    <property type="entry name" value="Multidrug efflux transporter AcrB transmembrane domain"/>
    <property type="match status" value="2"/>
</dbReference>
<dbReference type="InterPro" id="IPR000731">
    <property type="entry name" value="SSD"/>
</dbReference>
<dbReference type="PROSITE" id="PS50156">
    <property type="entry name" value="SSD"/>
    <property type="match status" value="1"/>
</dbReference>
<dbReference type="EMBL" id="AP022620">
    <property type="protein sequence ID" value="BBZ78696.1"/>
    <property type="molecule type" value="Genomic_DNA"/>
</dbReference>
<dbReference type="GO" id="GO:0005886">
    <property type="term" value="C:plasma membrane"/>
    <property type="evidence" value="ECO:0007669"/>
    <property type="project" value="UniProtKB-SubCell"/>
</dbReference>
<organism evidence="9 10">
    <name type="scientific">Mycolicibacterium anyangense</name>
    <dbReference type="NCBI Taxonomy" id="1431246"/>
    <lineage>
        <taxon>Bacteria</taxon>
        <taxon>Bacillati</taxon>
        <taxon>Actinomycetota</taxon>
        <taxon>Actinomycetes</taxon>
        <taxon>Mycobacteriales</taxon>
        <taxon>Mycobacteriaceae</taxon>
        <taxon>Mycolicibacterium</taxon>
    </lineage>
</organism>
<sequence>MSAHRADAVTDAATEEIPVPRYQSAHFGRIALVMRKLAVPIILAWIALAVFLNVSVPQLEKVGEMRSVSMSPKGAPAAVALQKIGQVFEEYSSDSSAMIVLEGKDKLGQEARDYYAKLIAALRADTAHVEHVQDFWSDPLTASGVQSGDGKAAYAQVNLVGNQGEAKANDSVAAVHRIIDQTPAPPGVKAYVTGGAALASEQQEIGHSSMHSVEALTMVVILVFLLFYFRSIATTLLIMAMLGLSVSTVRGAIAFLGYHNIIGLSTFATSLVVTLAIAIAVDYAIFLIGRYQEARSLGEDRESAYYTMFGTTAHVIVGSGLTIAGATFCLSFTRLPYFQTLGVPLAIGMIVMVTLAMTFTPALVVVAGKFGLLDPKRALRSRVWRKVGTAVVRWPGPILIATLAISLIGLIALPSYKTSYNDRKYLPDSIPSSQGYAAAERHFSPSRLNPEILMIETDHDLRNPADFLVIDKVAKAVFRVPGIGRVQTITRPDGQPIEHTTIPYALSQQGLLNKLNEQYQGDRTADMLKQANDMQTNIDSMEKMQSITVQMAQTTSNMVTKMKDMSITLAQVRDQLAAFDDFFRPLRNYFYWEPHCYDIPVCSALRSIFDALDGIDTMTDSIQSLIPDMERLNALMPQMVALMPTMIDTMKSMKQMMLTVYQTQNGMQQQMTEMQQNSEAMGQAFDAAKNDDSFYLPPDAFENDDFKRGIKQFISPNGNAVRFIIAHEGDPLSPEGIEKVDAIKQAAKEALKGTPLEGSRIYLGGTAATFKDMADGTKYDLMIAGIAALGLIFLIMLIITRAIIAAGVIVGAVAMSLCASFGISVLLWQHVLGLELHWMVLPMAMIIQLAVGADYNLLVVSRLKEEVGAGVRTGIIRTLGGSGSVVTAAALLFAFTMITMAVSELRVIGQVGTTIGLGLIFDTLIVRTFTTPAVATLLGRWYWWPQRIRVRPIPSPWPKVPAVQTDPAVGVPV</sequence>
<evidence type="ECO:0000256" key="4">
    <source>
        <dbReference type="ARBA" id="ARBA00022692"/>
    </source>
</evidence>
<evidence type="ECO:0000256" key="3">
    <source>
        <dbReference type="ARBA" id="ARBA00022475"/>
    </source>
</evidence>
<comment type="subcellular location">
    <subcellularLocation>
        <location evidence="1">Cell membrane</location>
        <topology evidence="1">Multi-pass membrane protein</topology>
    </subcellularLocation>
</comment>
<reference evidence="9 10" key="1">
    <citation type="journal article" date="2019" name="Emerg. Microbes Infect.">
        <title>Comprehensive subspecies identification of 175 nontuberculous mycobacteria species based on 7547 genomic profiles.</title>
        <authorList>
            <person name="Matsumoto Y."/>
            <person name="Kinjo T."/>
            <person name="Motooka D."/>
            <person name="Nabeya D."/>
            <person name="Jung N."/>
            <person name="Uechi K."/>
            <person name="Horii T."/>
            <person name="Iida T."/>
            <person name="Fujita J."/>
            <person name="Nakamura S."/>
        </authorList>
    </citation>
    <scope>NUCLEOTIDE SEQUENCE [LARGE SCALE GENOMIC DNA]</scope>
    <source>
        <strain evidence="9 10">JCM 30275</strain>
    </source>
</reference>
<feature type="transmembrane region" description="Helical" evidence="7">
    <location>
        <begin position="264"/>
        <end position="288"/>
    </location>
</feature>
<keyword evidence="3" id="KW-1003">Cell membrane</keyword>
<keyword evidence="10" id="KW-1185">Reference proteome</keyword>
<dbReference type="Gene3D" id="1.20.1640.10">
    <property type="entry name" value="Multidrug efflux transporter AcrB transmembrane domain"/>
    <property type="match status" value="2"/>
</dbReference>
<feature type="transmembrane region" description="Helical" evidence="7">
    <location>
        <begin position="836"/>
        <end position="858"/>
    </location>
</feature>
<dbReference type="NCBIfam" id="TIGR00833">
    <property type="entry name" value="actII"/>
    <property type="match status" value="1"/>
</dbReference>
<evidence type="ECO:0000259" key="8">
    <source>
        <dbReference type="PROSITE" id="PS50156"/>
    </source>
</evidence>
<dbReference type="Pfam" id="PF03176">
    <property type="entry name" value="MMPL"/>
    <property type="match status" value="2"/>
</dbReference>
<feature type="domain" description="SSD" evidence="8">
    <location>
        <begin position="225"/>
        <end position="366"/>
    </location>
</feature>
<dbReference type="GO" id="GO:0022857">
    <property type="term" value="F:transmembrane transporter activity"/>
    <property type="evidence" value="ECO:0007669"/>
    <property type="project" value="InterPro"/>
</dbReference>
<comment type="similarity">
    <text evidence="2">Belongs to the resistance-nodulation-cell division (RND) (TC 2.A.6) family. MmpL subfamily.</text>
</comment>
<dbReference type="FunFam" id="1.20.1640.10:FF:000018">
    <property type="entry name" value="Transmembrane transport protein MmpL10"/>
    <property type="match status" value="1"/>
</dbReference>
<evidence type="ECO:0000256" key="2">
    <source>
        <dbReference type="ARBA" id="ARBA00010157"/>
    </source>
</evidence>
<dbReference type="InterPro" id="IPR050545">
    <property type="entry name" value="Mycobact_MmpL"/>
</dbReference>
<keyword evidence="5 7" id="KW-1133">Transmembrane helix</keyword>
<feature type="transmembrane region" description="Helical" evidence="7">
    <location>
        <begin position="879"/>
        <end position="903"/>
    </location>
</feature>
<feature type="transmembrane region" description="Helical" evidence="7">
    <location>
        <begin position="309"/>
        <end position="333"/>
    </location>
</feature>
<dbReference type="InterPro" id="IPR004869">
    <property type="entry name" value="MMPL_dom"/>
</dbReference>
<evidence type="ECO:0000313" key="9">
    <source>
        <dbReference type="EMBL" id="BBZ78696.1"/>
    </source>
</evidence>
<name>A0A6N4W9Q7_9MYCO</name>
<dbReference type="KEGG" id="many:MANY_40330"/>
<dbReference type="PANTHER" id="PTHR33406:SF6">
    <property type="entry name" value="MEMBRANE PROTEIN YDGH-RELATED"/>
    <property type="match status" value="1"/>
</dbReference>
<feature type="transmembrane region" description="Helical" evidence="7">
    <location>
        <begin position="915"/>
        <end position="943"/>
    </location>
</feature>
<evidence type="ECO:0000256" key="5">
    <source>
        <dbReference type="ARBA" id="ARBA00022989"/>
    </source>
</evidence>
<feature type="transmembrane region" description="Helical" evidence="7">
    <location>
        <begin position="345"/>
        <end position="373"/>
    </location>
</feature>
<gene>
    <name evidence="9" type="ORF">MANY_40330</name>
</gene>
<feature type="transmembrane region" description="Helical" evidence="7">
    <location>
        <begin position="781"/>
        <end position="799"/>
    </location>
</feature>
<dbReference type="AlphaFoldDB" id="A0A6N4W9Q7"/>
<dbReference type="FunFam" id="1.20.1640.10:FF:000020">
    <property type="entry name" value="Transmembrane transport protein MmpL10"/>
    <property type="match status" value="1"/>
</dbReference>
<evidence type="ECO:0000313" key="10">
    <source>
        <dbReference type="Proteomes" id="UP000467249"/>
    </source>
</evidence>
<dbReference type="PANTHER" id="PTHR33406">
    <property type="entry name" value="MEMBRANE PROTEIN MJ1562-RELATED"/>
    <property type="match status" value="1"/>
</dbReference>
<evidence type="ECO:0000256" key="7">
    <source>
        <dbReference type="SAM" id="Phobius"/>
    </source>
</evidence>
<proteinExistence type="inferred from homology"/>
<dbReference type="PRINTS" id="PR00702">
    <property type="entry name" value="ACRIFLAVINRP"/>
</dbReference>
<evidence type="ECO:0000256" key="1">
    <source>
        <dbReference type="ARBA" id="ARBA00004651"/>
    </source>
</evidence>
<dbReference type="InterPro" id="IPR001036">
    <property type="entry name" value="Acrflvin-R"/>
</dbReference>
<feature type="transmembrane region" description="Helical" evidence="7">
    <location>
        <begin position="394"/>
        <end position="416"/>
    </location>
</feature>
<feature type="transmembrane region" description="Helical" evidence="7">
    <location>
        <begin position="806"/>
        <end position="830"/>
    </location>
</feature>
<keyword evidence="4 7" id="KW-0812">Transmembrane</keyword>
<accession>A0A6N4W9Q7</accession>
<dbReference type="Proteomes" id="UP000467249">
    <property type="component" value="Chromosome"/>
</dbReference>
<evidence type="ECO:0000256" key="6">
    <source>
        <dbReference type="ARBA" id="ARBA00023136"/>
    </source>
</evidence>
<protein>
    <submittedName>
        <fullName evidence="9">Membrane protein</fullName>
    </submittedName>
</protein>
<keyword evidence="6 7" id="KW-0472">Membrane</keyword>
<dbReference type="RefSeq" id="WP_163805809.1">
    <property type="nucleotide sequence ID" value="NZ_AP022620.1"/>
</dbReference>
<feature type="transmembrane region" description="Helical" evidence="7">
    <location>
        <begin position="37"/>
        <end position="56"/>
    </location>
</feature>